<evidence type="ECO:0000259" key="3">
    <source>
        <dbReference type="PROSITE" id="PS50095"/>
    </source>
</evidence>
<accession>A0AAD4XS78</accession>
<dbReference type="Proteomes" id="UP001202328">
    <property type="component" value="Unassembled WGS sequence"/>
</dbReference>
<proteinExistence type="predicted"/>
<feature type="signal peptide" evidence="2">
    <location>
        <begin position="1"/>
        <end position="24"/>
    </location>
</feature>
<dbReference type="SUPFAM" id="SSF49723">
    <property type="entry name" value="Lipase/lipooxygenase domain (PLAT/LH2 domain)"/>
    <property type="match status" value="1"/>
</dbReference>
<evidence type="ECO:0000256" key="1">
    <source>
        <dbReference type="PROSITE-ProRule" id="PRU00152"/>
    </source>
</evidence>
<gene>
    <name evidence="4" type="ORF">MKW98_023292</name>
</gene>
<dbReference type="EMBL" id="JAJJMB010003142">
    <property type="protein sequence ID" value="KAI3949355.1"/>
    <property type="molecule type" value="Genomic_DNA"/>
</dbReference>
<dbReference type="InterPro" id="IPR001024">
    <property type="entry name" value="PLAT/LH2_dom"/>
</dbReference>
<comment type="caution">
    <text evidence="1">Lacks conserved residue(s) required for the propagation of feature annotation.</text>
</comment>
<sequence>MAPSKVNHLLLISLLLSLAIICQSDDDECVHTLYIRTSNIIKGGTDSKISLTLYNKHGKTFEIPNIETWGGLMEPGHDYFERGNLDIFSGRGDCFEHHICGMILTSDGTGWGHGWYVNYVELTSTGKHKNCRKQLFTVEQWLATDTWPWNLTAVRDNCDSITTRLSYKKAELKQELSV</sequence>
<dbReference type="Gene3D" id="2.60.60.20">
    <property type="entry name" value="PLAT/LH2 domain"/>
    <property type="match status" value="1"/>
</dbReference>
<reference evidence="4" key="1">
    <citation type="submission" date="2022-04" db="EMBL/GenBank/DDBJ databases">
        <title>A functionally conserved STORR gene fusion in Papaver species that diverged 16.8 million years ago.</title>
        <authorList>
            <person name="Catania T."/>
        </authorList>
    </citation>
    <scope>NUCLEOTIDE SEQUENCE</scope>
    <source>
        <strain evidence="4">S-188037</strain>
    </source>
</reference>
<feature type="chain" id="PRO_5041944202" description="PLAT domain-containing protein" evidence="2">
    <location>
        <begin position="25"/>
        <end position="178"/>
    </location>
</feature>
<feature type="domain" description="PLAT" evidence="3">
    <location>
        <begin position="29"/>
        <end position="156"/>
    </location>
</feature>
<comment type="caution">
    <text evidence="4">The sequence shown here is derived from an EMBL/GenBank/DDBJ whole genome shotgun (WGS) entry which is preliminary data.</text>
</comment>
<dbReference type="PANTHER" id="PTHR31718:SF0">
    <property type="entry name" value="PLAT DOMAIN-CONTAINING PROTEIN 2"/>
    <property type="match status" value="1"/>
</dbReference>
<dbReference type="PANTHER" id="PTHR31718">
    <property type="entry name" value="PLAT DOMAIN-CONTAINING PROTEIN"/>
    <property type="match status" value="1"/>
</dbReference>
<keyword evidence="5" id="KW-1185">Reference proteome</keyword>
<dbReference type="PROSITE" id="PS50095">
    <property type="entry name" value="PLAT"/>
    <property type="match status" value="1"/>
</dbReference>
<keyword evidence="2" id="KW-0732">Signal</keyword>
<name>A0AAD4XS78_9MAGN</name>
<dbReference type="Pfam" id="PF01477">
    <property type="entry name" value="PLAT"/>
    <property type="match status" value="1"/>
</dbReference>
<evidence type="ECO:0000256" key="2">
    <source>
        <dbReference type="SAM" id="SignalP"/>
    </source>
</evidence>
<organism evidence="4 5">
    <name type="scientific">Papaver atlanticum</name>
    <dbReference type="NCBI Taxonomy" id="357466"/>
    <lineage>
        <taxon>Eukaryota</taxon>
        <taxon>Viridiplantae</taxon>
        <taxon>Streptophyta</taxon>
        <taxon>Embryophyta</taxon>
        <taxon>Tracheophyta</taxon>
        <taxon>Spermatophyta</taxon>
        <taxon>Magnoliopsida</taxon>
        <taxon>Ranunculales</taxon>
        <taxon>Papaveraceae</taxon>
        <taxon>Papaveroideae</taxon>
        <taxon>Papaver</taxon>
    </lineage>
</organism>
<protein>
    <recommendedName>
        <fullName evidence="3">PLAT domain-containing protein</fullName>
    </recommendedName>
</protein>
<evidence type="ECO:0000313" key="5">
    <source>
        <dbReference type="Proteomes" id="UP001202328"/>
    </source>
</evidence>
<evidence type="ECO:0000313" key="4">
    <source>
        <dbReference type="EMBL" id="KAI3949355.1"/>
    </source>
</evidence>
<dbReference type="AlphaFoldDB" id="A0AAD4XS78"/>
<dbReference type="InterPro" id="IPR036392">
    <property type="entry name" value="PLAT/LH2_dom_sf"/>
</dbReference>